<comment type="caution">
    <text evidence="1">The sequence shown here is derived from an EMBL/GenBank/DDBJ whole genome shotgun (WGS) entry which is preliminary data.</text>
</comment>
<dbReference type="EMBL" id="BOPZ01000023">
    <property type="protein sequence ID" value="GIM29881.1"/>
    <property type="molecule type" value="Genomic_DNA"/>
</dbReference>
<sequence length="55" mass="6842">MGQTWDKFNVYLFYNYSMDIWQSTLGTYKECYCKKASRELDAFYFDAWKKKYMSF</sequence>
<protein>
    <submittedName>
        <fullName evidence="1">Uncharacterized protein</fullName>
    </submittedName>
</protein>
<reference evidence="1" key="1">
    <citation type="submission" date="2021-03" db="EMBL/GenBank/DDBJ databases">
        <title>Taxonomic study of Clostridium polyendosporum from meadow-gley soil under rice.</title>
        <authorList>
            <person name="Kobayashi H."/>
            <person name="Tanizawa Y."/>
            <person name="Yagura M."/>
        </authorList>
    </citation>
    <scope>NUCLEOTIDE SEQUENCE</scope>
    <source>
        <strain evidence="1">JCM 30710</strain>
    </source>
</reference>
<dbReference type="Proteomes" id="UP000679179">
    <property type="component" value="Unassembled WGS sequence"/>
</dbReference>
<evidence type="ECO:0000313" key="2">
    <source>
        <dbReference type="Proteomes" id="UP000679179"/>
    </source>
</evidence>
<evidence type="ECO:0000313" key="1">
    <source>
        <dbReference type="EMBL" id="GIM29881.1"/>
    </source>
</evidence>
<name>A0A919VHN4_9CLOT</name>
<proteinExistence type="predicted"/>
<organism evidence="1 2">
    <name type="scientific">Clostridium polyendosporum</name>
    <dbReference type="NCBI Taxonomy" id="69208"/>
    <lineage>
        <taxon>Bacteria</taxon>
        <taxon>Bacillati</taxon>
        <taxon>Bacillota</taxon>
        <taxon>Clostridia</taxon>
        <taxon>Eubacteriales</taxon>
        <taxon>Clostridiaceae</taxon>
        <taxon>Clostridium</taxon>
    </lineage>
</organism>
<gene>
    <name evidence="1" type="ORF">CPJCM30710_25470</name>
</gene>
<accession>A0A919VHN4</accession>
<keyword evidence="2" id="KW-1185">Reference proteome</keyword>
<dbReference type="AlphaFoldDB" id="A0A919VHN4"/>